<dbReference type="EMBL" id="CP006764">
    <property type="protein sequence ID" value="AIT62195.1"/>
    <property type="molecule type" value="Genomic_DNA"/>
</dbReference>
<dbReference type="STRING" id="558173.CDOO_02240"/>
<dbReference type="Gene3D" id="1.20.120.20">
    <property type="entry name" value="Apolipoprotein"/>
    <property type="match status" value="1"/>
</dbReference>
<organism evidence="1 2">
    <name type="scientific">Corynebacterium doosanense CAU 212 = DSM 45436</name>
    <dbReference type="NCBI Taxonomy" id="558173"/>
    <lineage>
        <taxon>Bacteria</taxon>
        <taxon>Bacillati</taxon>
        <taxon>Actinomycetota</taxon>
        <taxon>Actinomycetes</taxon>
        <taxon>Mycobacteriales</taxon>
        <taxon>Corynebacteriaceae</taxon>
        <taxon>Corynebacterium</taxon>
    </lineage>
</organism>
<dbReference type="AlphaFoldDB" id="A0A097IJ98"/>
<dbReference type="Proteomes" id="UP000029914">
    <property type="component" value="Chromosome"/>
</dbReference>
<accession>A0A097IJ98</accession>
<evidence type="ECO:0000313" key="2">
    <source>
        <dbReference type="Proteomes" id="UP000029914"/>
    </source>
</evidence>
<reference evidence="1 2" key="1">
    <citation type="submission" date="2013-09" db="EMBL/GenBank/DDBJ databases">
        <title>Complete genome sequence of Corynebacterium doosanense CAU 212(T) (=DSM 45436(T)), isolated from activated sludge.</title>
        <authorList>
            <person name="Schaffert L."/>
            <person name="Albersmeier A."/>
            <person name="Kalinowski J."/>
            <person name="Ruckert C."/>
        </authorList>
    </citation>
    <scope>NUCLEOTIDE SEQUENCE [LARGE SCALE GENOMIC DNA]</scope>
    <source>
        <strain evidence="1 2">CAU 212</strain>
    </source>
</reference>
<dbReference type="OrthoDB" id="4410901at2"/>
<dbReference type="RefSeq" id="WP_018021403.1">
    <property type="nucleotide sequence ID" value="NZ_AQUX01000002.1"/>
</dbReference>
<gene>
    <name evidence="1" type="ORF">CDOO_02240</name>
</gene>
<evidence type="ECO:0000313" key="1">
    <source>
        <dbReference type="EMBL" id="AIT62195.1"/>
    </source>
</evidence>
<dbReference type="HOGENOM" id="CLU_1583724_0_0_11"/>
<dbReference type="NCBIfam" id="NF040480">
    <property type="entry name" value="CGLAU_01105_fam"/>
    <property type="match status" value="1"/>
</dbReference>
<proteinExistence type="predicted"/>
<name>A0A097IJ98_9CORY</name>
<sequence length="168" mass="17607">MTEKKNDDSLLDNLKAAGASIGDVVSDFAGRVREDAGQEDLLARLKDAAGQARTRLSGANGGEDIKAATADFASSAEGIARELFASLRGAASEVRDTDSFNQARGFVSETIGSVRGSVDEAVTKVRKDETDSTADEAHTDASGRLDNLMDNLRGDADIIDGEVIDDGK</sequence>
<keyword evidence="2" id="KW-1185">Reference proteome</keyword>
<dbReference type="KEGG" id="cdo:CDOO_02240"/>
<protein>
    <submittedName>
        <fullName evidence="1">Uncharacterized protein</fullName>
    </submittedName>
</protein>